<dbReference type="SUPFAM" id="SSF143120">
    <property type="entry name" value="YefM-like"/>
    <property type="match status" value="1"/>
</dbReference>
<dbReference type="PANTHER" id="PTHR33713">
    <property type="entry name" value="ANTITOXIN YAFN-RELATED"/>
    <property type="match status" value="1"/>
</dbReference>
<organism evidence="3 4">
    <name type="scientific">Phenylobacterium ferrooxidans</name>
    <dbReference type="NCBI Taxonomy" id="2982689"/>
    <lineage>
        <taxon>Bacteria</taxon>
        <taxon>Pseudomonadati</taxon>
        <taxon>Pseudomonadota</taxon>
        <taxon>Alphaproteobacteria</taxon>
        <taxon>Caulobacterales</taxon>
        <taxon>Caulobacteraceae</taxon>
        <taxon>Phenylobacterium</taxon>
    </lineage>
</organism>
<gene>
    <name evidence="3" type="ORF">OCL97_08590</name>
</gene>
<evidence type="ECO:0000313" key="3">
    <source>
        <dbReference type="EMBL" id="MFD3264016.1"/>
    </source>
</evidence>
<dbReference type="PANTHER" id="PTHR33713:SF6">
    <property type="entry name" value="ANTITOXIN YEFM"/>
    <property type="match status" value="1"/>
</dbReference>
<name>A0ABW6CQJ5_9CAUL</name>
<dbReference type="NCBIfam" id="TIGR01552">
    <property type="entry name" value="phd_fam"/>
    <property type="match status" value="1"/>
</dbReference>
<sequence length="77" mass="8348">MEVLTFSDLQARLEEVLERVVTGRAPVLVTRKEGEAVVLVSLAEFEAGDATRHLMASRANAERLAEAIAQLRAGEAD</sequence>
<evidence type="ECO:0000256" key="1">
    <source>
        <dbReference type="ARBA" id="ARBA00009981"/>
    </source>
</evidence>
<reference evidence="3 4" key="1">
    <citation type="submission" date="2022-09" db="EMBL/GenBank/DDBJ databases">
        <title>New species of Phenylobacterium.</title>
        <authorList>
            <person name="Mieszkin S."/>
        </authorList>
    </citation>
    <scope>NUCLEOTIDE SEQUENCE [LARGE SCALE GENOMIC DNA]</scope>
    <source>
        <strain evidence="3 4">HK31-G</strain>
    </source>
</reference>
<dbReference type="RefSeq" id="WP_377369371.1">
    <property type="nucleotide sequence ID" value="NZ_JAOTJD010000013.1"/>
</dbReference>
<dbReference type="Pfam" id="PF02604">
    <property type="entry name" value="PhdYeFM_antitox"/>
    <property type="match status" value="1"/>
</dbReference>
<dbReference type="EMBL" id="JAOTJD010000013">
    <property type="protein sequence ID" value="MFD3264016.1"/>
    <property type="molecule type" value="Genomic_DNA"/>
</dbReference>
<keyword evidence="4" id="KW-1185">Reference proteome</keyword>
<evidence type="ECO:0000313" key="4">
    <source>
        <dbReference type="Proteomes" id="UP001598130"/>
    </source>
</evidence>
<protein>
    <recommendedName>
        <fullName evidence="2">Antitoxin</fullName>
    </recommendedName>
</protein>
<comment type="similarity">
    <text evidence="1 2">Belongs to the phD/YefM antitoxin family.</text>
</comment>
<comment type="function">
    <text evidence="2">Antitoxin component of a type II toxin-antitoxin (TA) system.</text>
</comment>
<evidence type="ECO:0000256" key="2">
    <source>
        <dbReference type="RuleBase" id="RU362080"/>
    </source>
</evidence>
<accession>A0ABW6CQJ5</accession>
<dbReference type="Proteomes" id="UP001598130">
    <property type="component" value="Unassembled WGS sequence"/>
</dbReference>
<dbReference type="InterPro" id="IPR051405">
    <property type="entry name" value="phD/YefM_antitoxin"/>
</dbReference>
<comment type="caution">
    <text evidence="3">The sequence shown here is derived from an EMBL/GenBank/DDBJ whole genome shotgun (WGS) entry which is preliminary data.</text>
</comment>
<dbReference type="InterPro" id="IPR036165">
    <property type="entry name" value="YefM-like_sf"/>
</dbReference>
<dbReference type="Gene3D" id="3.40.1620.10">
    <property type="entry name" value="YefM-like domain"/>
    <property type="match status" value="1"/>
</dbReference>
<proteinExistence type="inferred from homology"/>
<dbReference type="Gene3D" id="6.10.250.330">
    <property type="match status" value="1"/>
</dbReference>
<dbReference type="InterPro" id="IPR006442">
    <property type="entry name" value="Antitoxin_Phd/YefM"/>
</dbReference>